<dbReference type="InterPro" id="IPR035931">
    <property type="entry name" value="YlxR-like_sf"/>
</dbReference>
<dbReference type="InterPro" id="IPR007393">
    <property type="entry name" value="YlxR_dom"/>
</dbReference>
<dbReference type="AlphaFoldDB" id="A0AA97BCG8"/>
<feature type="domain" description="YlxR" evidence="1">
    <location>
        <begin position="7"/>
        <end position="79"/>
    </location>
</feature>
<gene>
    <name evidence="2" type="ORF">HNI00_07235</name>
</gene>
<sequence>MPPPNYRRCLSCRRLAPKTEFWRIVRVYPSQTIQLDYGMGRSAYLCPTASCLQAAQRKDRLGRSLKVSVPEAVYQTLRQRLAVDSTQKPDSLGQAR</sequence>
<dbReference type="InterPro" id="IPR037465">
    <property type="entry name" value="YlxR"/>
</dbReference>
<proteinExistence type="predicted"/>
<name>A0AA97BCG8_9CYAN</name>
<accession>A0AA97BCG8</accession>
<dbReference type="KEGG" id="tog:HNI00_07235"/>
<dbReference type="Gene3D" id="3.30.1230.10">
    <property type="entry name" value="YlxR-like"/>
    <property type="match status" value="1"/>
</dbReference>
<organism evidence="2">
    <name type="scientific">Thermoleptolyngbya oregonensis NK1-22</name>
    <dbReference type="NCBI Taxonomy" id="2547457"/>
    <lineage>
        <taxon>Bacteria</taxon>
        <taxon>Bacillati</taxon>
        <taxon>Cyanobacteriota</taxon>
        <taxon>Cyanophyceae</taxon>
        <taxon>Oculatellales</taxon>
        <taxon>Oculatellaceae</taxon>
        <taxon>Thermoleptolyngbya</taxon>
    </lineage>
</organism>
<evidence type="ECO:0000313" key="2">
    <source>
        <dbReference type="EMBL" id="WOB42969.1"/>
    </source>
</evidence>
<protein>
    <submittedName>
        <fullName evidence="2">YlxR family protein</fullName>
    </submittedName>
</protein>
<dbReference type="EMBL" id="CP053540">
    <property type="protein sequence ID" value="WOB42969.1"/>
    <property type="molecule type" value="Genomic_DNA"/>
</dbReference>
<dbReference type="RefSeq" id="WP_297080144.1">
    <property type="nucleotide sequence ID" value="NZ_CP053540.1"/>
</dbReference>
<reference evidence="2" key="1">
    <citation type="submission" date="2020-05" db="EMBL/GenBank/DDBJ databases">
        <authorList>
            <person name="Zhu T."/>
            <person name="Keshari N."/>
            <person name="Lu X."/>
        </authorList>
    </citation>
    <scope>NUCLEOTIDE SEQUENCE</scope>
    <source>
        <strain evidence="2">NK1-22</strain>
    </source>
</reference>
<dbReference type="PANTHER" id="PTHR34215">
    <property type="entry name" value="BLL0784 PROTEIN"/>
    <property type="match status" value="1"/>
</dbReference>
<dbReference type="PANTHER" id="PTHR34215:SF1">
    <property type="entry name" value="YLXR DOMAIN-CONTAINING PROTEIN"/>
    <property type="match status" value="1"/>
</dbReference>
<evidence type="ECO:0000259" key="1">
    <source>
        <dbReference type="Pfam" id="PF04296"/>
    </source>
</evidence>
<dbReference type="Pfam" id="PF04296">
    <property type="entry name" value="YlxR"/>
    <property type="match status" value="1"/>
</dbReference>
<dbReference type="SUPFAM" id="SSF64376">
    <property type="entry name" value="YlxR-like"/>
    <property type="match status" value="1"/>
</dbReference>